<dbReference type="EMBL" id="VOSM01000011">
    <property type="protein sequence ID" value="TXD34939.1"/>
    <property type="molecule type" value="Genomic_DNA"/>
</dbReference>
<dbReference type="GO" id="GO:0005524">
    <property type="term" value="F:ATP binding"/>
    <property type="evidence" value="ECO:0007669"/>
    <property type="project" value="UniProtKB-UniRule"/>
</dbReference>
<feature type="domain" description="RapZ-like N-terminal" evidence="5">
    <location>
        <begin position="18"/>
        <end position="173"/>
    </location>
</feature>
<organism evidence="7 8">
    <name type="scientific">Lujinxingia vulgaris</name>
    <dbReference type="NCBI Taxonomy" id="2600176"/>
    <lineage>
        <taxon>Bacteria</taxon>
        <taxon>Deltaproteobacteria</taxon>
        <taxon>Bradymonadales</taxon>
        <taxon>Lujinxingiaceae</taxon>
        <taxon>Lujinxingia</taxon>
    </lineage>
</organism>
<dbReference type="HAMAP" id="MF_00636">
    <property type="entry name" value="RapZ_like"/>
    <property type="match status" value="1"/>
</dbReference>
<dbReference type="RefSeq" id="WP_146982746.1">
    <property type="nucleotide sequence ID" value="NZ_VOSM01000011.1"/>
</dbReference>
<name>A0A5C6WZE3_9DELT</name>
<dbReference type="OrthoDB" id="9784461at2"/>
<dbReference type="InterPro" id="IPR053930">
    <property type="entry name" value="RapZ-like_N"/>
</dbReference>
<protein>
    <submittedName>
        <fullName evidence="7">RNase adapter RapZ</fullName>
    </submittedName>
</protein>
<dbReference type="Gene3D" id="3.40.50.300">
    <property type="entry name" value="P-loop containing nucleotide triphosphate hydrolases"/>
    <property type="match status" value="2"/>
</dbReference>
<dbReference type="PANTHER" id="PTHR30448:SF0">
    <property type="entry name" value="RNASE ADAPTER PROTEIN RAPZ"/>
    <property type="match status" value="1"/>
</dbReference>
<keyword evidence="3 4" id="KW-0342">GTP-binding</keyword>
<dbReference type="Pfam" id="PF22740">
    <property type="entry name" value="PapZ_C"/>
    <property type="match status" value="1"/>
</dbReference>
<dbReference type="Pfam" id="PF03668">
    <property type="entry name" value="RapZ-like_N"/>
    <property type="match status" value="1"/>
</dbReference>
<gene>
    <name evidence="7" type="primary">rapZ</name>
    <name evidence="7" type="ORF">FRC98_17610</name>
</gene>
<dbReference type="NCBIfam" id="NF003828">
    <property type="entry name" value="PRK05416.1"/>
    <property type="match status" value="1"/>
</dbReference>
<keyword evidence="1 4" id="KW-0547">Nucleotide-binding</keyword>
<evidence type="ECO:0000259" key="5">
    <source>
        <dbReference type="Pfam" id="PF03668"/>
    </source>
</evidence>
<feature type="binding site" evidence="4">
    <location>
        <begin position="23"/>
        <end position="30"/>
    </location>
    <ligand>
        <name>ATP</name>
        <dbReference type="ChEBI" id="CHEBI:30616"/>
    </ligand>
</feature>
<evidence type="ECO:0000313" key="8">
    <source>
        <dbReference type="Proteomes" id="UP000321412"/>
    </source>
</evidence>
<dbReference type="AlphaFoldDB" id="A0A5C6WZE3"/>
<dbReference type="InterPro" id="IPR005337">
    <property type="entry name" value="RapZ-like"/>
</dbReference>
<dbReference type="SUPFAM" id="SSF52540">
    <property type="entry name" value="P-loop containing nucleoside triphosphate hydrolases"/>
    <property type="match status" value="1"/>
</dbReference>
<evidence type="ECO:0000259" key="6">
    <source>
        <dbReference type="Pfam" id="PF22740"/>
    </source>
</evidence>
<reference evidence="7 8" key="1">
    <citation type="submission" date="2019-08" db="EMBL/GenBank/DDBJ databases">
        <title>Bradymonadales sp. TMQ4.</title>
        <authorList>
            <person name="Liang Q."/>
        </authorList>
    </citation>
    <scope>NUCLEOTIDE SEQUENCE [LARGE SCALE GENOMIC DNA]</scope>
    <source>
        <strain evidence="7 8">TMQ4</strain>
    </source>
</reference>
<keyword evidence="2 4" id="KW-0067">ATP-binding</keyword>
<evidence type="ECO:0000256" key="4">
    <source>
        <dbReference type="HAMAP-Rule" id="MF_00636"/>
    </source>
</evidence>
<keyword evidence="8" id="KW-1185">Reference proteome</keyword>
<dbReference type="PIRSF" id="PIRSF005052">
    <property type="entry name" value="P-loopkin"/>
    <property type="match status" value="1"/>
</dbReference>
<comment type="caution">
    <text evidence="7">The sequence shown here is derived from an EMBL/GenBank/DDBJ whole genome shotgun (WGS) entry which is preliminary data.</text>
</comment>
<dbReference type="Proteomes" id="UP000321412">
    <property type="component" value="Unassembled WGS sequence"/>
</dbReference>
<evidence type="ECO:0000256" key="3">
    <source>
        <dbReference type="ARBA" id="ARBA00023134"/>
    </source>
</evidence>
<proteinExistence type="inferred from homology"/>
<dbReference type="InterPro" id="IPR027417">
    <property type="entry name" value="P-loop_NTPase"/>
</dbReference>
<feature type="binding site" evidence="4">
    <location>
        <begin position="76"/>
        <end position="79"/>
    </location>
    <ligand>
        <name>GTP</name>
        <dbReference type="ChEBI" id="CHEBI:37565"/>
    </ligand>
</feature>
<feature type="domain" description="RapZ C-terminal" evidence="6">
    <location>
        <begin position="180"/>
        <end position="299"/>
    </location>
</feature>
<accession>A0A5C6WZE3</accession>
<dbReference type="PANTHER" id="PTHR30448">
    <property type="entry name" value="RNASE ADAPTER PROTEIN RAPZ"/>
    <property type="match status" value="1"/>
</dbReference>
<evidence type="ECO:0000256" key="2">
    <source>
        <dbReference type="ARBA" id="ARBA00022840"/>
    </source>
</evidence>
<sequence>MSEELDERSEPGAGAPRVVIVTGLSGSGKSTAIRALEDLGYFCIDNLPVPLLPKVLELAQSGPSRQEWRRLAFVVDTRDHVHLDQANATLNQLRDEGIDVQVVFLEATDDVLVRRFSETRRRHPVSEARNVPEGIRLERESLDDIRARADVVVDTSTHTVHTLKALIQERFSDDAPPPFSISVLSFGFKYGLPIECDLVFDLRFLPNPYFVEELRPKTGLDADVQQYVLGLSEAVTFLGLFQQMAEFTLPLYEREGKSYLTIGIGCTGGQHRSVAIAETITQRLANRGWNVSTRHRDLERKSR</sequence>
<dbReference type="InterPro" id="IPR053931">
    <property type="entry name" value="RapZ_C"/>
</dbReference>
<evidence type="ECO:0000256" key="1">
    <source>
        <dbReference type="ARBA" id="ARBA00022741"/>
    </source>
</evidence>
<dbReference type="GO" id="GO:0005525">
    <property type="term" value="F:GTP binding"/>
    <property type="evidence" value="ECO:0007669"/>
    <property type="project" value="UniProtKB-UniRule"/>
</dbReference>
<evidence type="ECO:0000313" key="7">
    <source>
        <dbReference type="EMBL" id="TXD34939.1"/>
    </source>
</evidence>